<dbReference type="PRINTS" id="PR00762">
    <property type="entry name" value="CLCHANNEL"/>
</dbReference>
<keyword evidence="10" id="KW-1185">Reference proteome</keyword>
<keyword evidence="5" id="KW-0406">Ion transport</keyword>
<proteinExistence type="predicted"/>
<keyword evidence="2" id="KW-0813">Transport</keyword>
<keyword evidence="6 8" id="KW-0472">Membrane</keyword>
<evidence type="ECO:0000256" key="7">
    <source>
        <dbReference type="ARBA" id="ARBA00023214"/>
    </source>
</evidence>
<dbReference type="PANTHER" id="PTHR45711:SF6">
    <property type="entry name" value="CHLORIDE CHANNEL PROTEIN"/>
    <property type="match status" value="1"/>
</dbReference>
<evidence type="ECO:0000256" key="3">
    <source>
        <dbReference type="ARBA" id="ARBA00022692"/>
    </source>
</evidence>
<sequence>MTFGRTRMTLLATTIPYADGSTIDWQREEAAERERKRTLQAQRGLRGTIAPILDSSRIWIVIVLTGVGIGVAGAWLDVLVKWLGDLREGRCAYGFFYNQVACCSGLDAGEIAFAGSAAVLVKTYAPYAFHTGIPEIKAILSGYVFDAFLSPWTLLIKALGLALAVASGLSLGKEGPLVHVACCMAFLLSRVFKLRQNEGGLDS</sequence>
<dbReference type="Proteomes" id="UP000309038">
    <property type="component" value="Unassembled WGS sequence"/>
</dbReference>
<dbReference type="Gene3D" id="1.10.3080.10">
    <property type="entry name" value="Clc chloride channel"/>
    <property type="match status" value="1"/>
</dbReference>
<evidence type="ECO:0000256" key="6">
    <source>
        <dbReference type="ARBA" id="ARBA00023136"/>
    </source>
</evidence>
<evidence type="ECO:0000313" key="9">
    <source>
        <dbReference type="EMBL" id="THG94987.1"/>
    </source>
</evidence>
<evidence type="ECO:0000256" key="5">
    <source>
        <dbReference type="ARBA" id="ARBA00023065"/>
    </source>
</evidence>
<reference evidence="9 10" key="1">
    <citation type="submission" date="2019-02" db="EMBL/GenBank/DDBJ databases">
        <title>Genome sequencing of the rare red list fungi Phlebia centrifuga.</title>
        <authorList>
            <person name="Buettner E."/>
            <person name="Kellner H."/>
        </authorList>
    </citation>
    <scope>NUCLEOTIDE SEQUENCE [LARGE SCALE GENOMIC DNA]</scope>
    <source>
        <strain evidence="9 10">DSM 108282</strain>
    </source>
</reference>
<comment type="caution">
    <text evidence="9">The sequence shown here is derived from an EMBL/GenBank/DDBJ whole genome shotgun (WGS) entry which is preliminary data.</text>
</comment>
<evidence type="ECO:0000256" key="8">
    <source>
        <dbReference type="SAM" id="Phobius"/>
    </source>
</evidence>
<evidence type="ECO:0000256" key="1">
    <source>
        <dbReference type="ARBA" id="ARBA00004141"/>
    </source>
</evidence>
<keyword evidence="3 8" id="KW-0812">Transmembrane</keyword>
<feature type="transmembrane region" description="Helical" evidence="8">
    <location>
        <begin position="58"/>
        <end position="80"/>
    </location>
</feature>
<dbReference type="AlphaFoldDB" id="A0A4S4KCA7"/>
<dbReference type="GO" id="GO:0005886">
    <property type="term" value="C:plasma membrane"/>
    <property type="evidence" value="ECO:0007669"/>
    <property type="project" value="TreeGrafter"/>
</dbReference>
<organism evidence="9 10">
    <name type="scientific">Hermanssonia centrifuga</name>
    <dbReference type="NCBI Taxonomy" id="98765"/>
    <lineage>
        <taxon>Eukaryota</taxon>
        <taxon>Fungi</taxon>
        <taxon>Dikarya</taxon>
        <taxon>Basidiomycota</taxon>
        <taxon>Agaricomycotina</taxon>
        <taxon>Agaricomycetes</taxon>
        <taxon>Polyporales</taxon>
        <taxon>Meruliaceae</taxon>
        <taxon>Hermanssonia</taxon>
    </lineage>
</organism>
<keyword evidence="7" id="KW-0868">Chloride</keyword>
<dbReference type="GO" id="GO:0005769">
    <property type="term" value="C:early endosome"/>
    <property type="evidence" value="ECO:0007669"/>
    <property type="project" value="TreeGrafter"/>
</dbReference>
<dbReference type="GO" id="GO:0005247">
    <property type="term" value="F:voltage-gated chloride channel activity"/>
    <property type="evidence" value="ECO:0007669"/>
    <property type="project" value="TreeGrafter"/>
</dbReference>
<evidence type="ECO:0000256" key="4">
    <source>
        <dbReference type="ARBA" id="ARBA00022989"/>
    </source>
</evidence>
<keyword evidence="4 8" id="KW-1133">Transmembrane helix</keyword>
<gene>
    <name evidence="9" type="ORF">EW026_g6587</name>
</gene>
<name>A0A4S4KCA7_9APHY</name>
<dbReference type="Pfam" id="PF00654">
    <property type="entry name" value="Voltage_CLC"/>
    <property type="match status" value="1"/>
</dbReference>
<evidence type="ECO:0000256" key="2">
    <source>
        <dbReference type="ARBA" id="ARBA00022448"/>
    </source>
</evidence>
<dbReference type="SUPFAM" id="SSF81340">
    <property type="entry name" value="Clc chloride channel"/>
    <property type="match status" value="1"/>
</dbReference>
<evidence type="ECO:0000313" key="10">
    <source>
        <dbReference type="Proteomes" id="UP000309038"/>
    </source>
</evidence>
<dbReference type="InterPro" id="IPR001807">
    <property type="entry name" value="ClC"/>
</dbReference>
<dbReference type="PANTHER" id="PTHR45711">
    <property type="entry name" value="CHLORIDE CHANNEL PROTEIN"/>
    <property type="match status" value="1"/>
</dbReference>
<dbReference type="InterPro" id="IPR014743">
    <property type="entry name" value="Cl-channel_core"/>
</dbReference>
<dbReference type="EMBL" id="SGPJ01000370">
    <property type="protein sequence ID" value="THG94987.1"/>
    <property type="molecule type" value="Genomic_DNA"/>
</dbReference>
<accession>A0A4S4KCA7</accession>
<protein>
    <submittedName>
        <fullName evidence="9">Uncharacterized protein</fullName>
    </submittedName>
</protein>
<dbReference type="GO" id="GO:0005794">
    <property type="term" value="C:Golgi apparatus"/>
    <property type="evidence" value="ECO:0007669"/>
    <property type="project" value="TreeGrafter"/>
</dbReference>
<comment type="subcellular location">
    <subcellularLocation>
        <location evidence="1">Membrane</location>
        <topology evidence="1">Multi-pass membrane protein</topology>
    </subcellularLocation>
</comment>